<dbReference type="GO" id="GO:1990269">
    <property type="term" value="F:RNA polymerase II C-terminal domain phosphoserine binding"/>
    <property type="evidence" value="ECO:0007669"/>
    <property type="project" value="TreeGrafter"/>
</dbReference>
<feature type="compositionally biased region" description="Acidic residues" evidence="1">
    <location>
        <begin position="92"/>
        <end position="101"/>
    </location>
</feature>
<protein>
    <recommendedName>
        <fullName evidence="4">RNA polymerase-associated protein LEO1</fullName>
    </recommendedName>
</protein>
<evidence type="ECO:0008006" key="4">
    <source>
        <dbReference type="Google" id="ProtNLM"/>
    </source>
</evidence>
<dbReference type="Proteomes" id="UP000325902">
    <property type="component" value="Unassembled WGS sequence"/>
</dbReference>
<dbReference type="InterPro" id="IPR007149">
    <property type="entry name" value="Leo1"/>
</dbReference>
<feature type="compositionally biased region" description="Acidic residues" evidence="1">
    <location>
        <begin position="428"/>
        <end position="455"/>
    </location>
</feature>
<evidence type="ECO:0000256" key="1">
    <source>
        <dbReference type="SAM" id="MobiDB-lite"/>
    </source>
</evidence>
<dbReference type="EMBL" id="VCHE01000027">
    <property type="protein sequence ID" value="KAB2576037.1"/>
    <property type="molecule type" value="Genomic_DNA"/>
</dbReference>
<feature type="compositionally biased region" description="Basic and acidic residues" evidence="1">
    <location>
        <begin position="333"/>
        <end position="370"/>
    </location>
</feature>
<gene>
    <name evidence="2" type="ORF">DBV05_g5323</name>
</gene>
<reference evidence="2 3" key="1">
    <citation type="journal article" date="2019" name="Sci. Rep.">
        <title>A multi-omics analysis of the grapevine pathogen Lasiodiplodia theobromae reveals that temperature affects the expression of virulence- and pathogenicity-related genes.</title>
        <authorList>
            <person name="Felix C."/>
            <person name="Meneses R."/>
            <person name="Goncalves M.F.M."/>
            <person name="Tilleman L."/>
            <person name="Duarte A.S."/>
            <person name="Jorrin-Novo J.V."/>
            <person name="Van de Peer Y."/>
            <person name="Deforce D."/>
            <person name="Van Nieuwerburgh F."/>
            <person name="Esteves A.C."/>
            <person name="Alves A."/>
        </authorList>
    </citation>
    <scope>NUCLEOTIDE SEQUENCE [LARGE SCALE GENOMIC DNA]</scope>
    <source>
        <strain evidence="2 3">LA-SOL3</strain>
    </source>
</reference>
<dbReference type="GO" id="GO:0006368">
    <property type="term" value="P:transcription elongation by RNA polymerase II"/>
    <property type="evidence" value="ECO:0007669"/>
    <property type="project" value="InterPro"/>
</dbReference>
<dbReference type="GO" id="GO:0016593">
    <property type="term" value="C:Cdc73/Paf1 complex"/>
    <property type="evidence" value="ECO:0007669"/>
    <property type="project" value="InterPro"/>
</dbReference>
<dbReference type="AlphaFoldDB" id="A0A5N5DEI5"/>
<dbReference type="Pfam" id="PF04004">
    <property type="entry name" value="Leo1"/>
    <property type="match status" value="1"/>
</dbReference>
<feature type="region of interest" description="Disordered" evidence="1">
    <location>
        <begin position="317"/>
        <end position="504"/>
    </location>
</feature>
<evidence type="ECO:0000313" key="2">
    <source>
        <dbReference type="EMBL" id="KAB2576037.1"/>
    </source>
</evidence>
<feature type="compositionally biased region" description="Acidic residues" evidence="1">
    <location>
        <begin position="475"/>
        <end position="484"/>
    </location>
</feature>
<comment type="caution">
    <text evidence="2">The sequence shown here is derived from an EMBL/GenBank/DDBJ whole genome shotgun (WGS) entry which is preliminary data.</text>
</comment>
<name>A0A5N5DEI5_9PEZI</name>
<accession>A0A5N5DEI5</accession>
<feature type="compositionally biased region" description="Polar residues" evidence="1">
    <location>
        <begin position="177"/>
        <end position="186"/>
    </location>
</feature>
<evidence type="ECO:0000313" key="3">
    <source>
        <dbReference type="Proteomes" id="UP000325902"/>
    </source>
</evidence>
<feature type="compositionally biased region" description="Acidic residues" evidence="1">
    <location>
        <begin position="56"/>
        <end position="84"/>
    </location>
</feature>
<keyword evidence="3" id="KW-1185">Reference proteome</keyword>
<feature type="region of interest" description="Disordered" evidence="1">
    <location>
        <begin position="231"/>
        <end position="267"/>
    </location>
</feature>
<dbReference type="OrthoDB" id="20844at2759"/>
<dbReference type="GO" id="GO:0032968">
    <property type="term" value="P:positive regulation of transcription elongation by RNA polymerase II"/>
    <property type="evidence" value="ECO:0007669"/>
    <property type="project" value="TreeGrafter"/>
</dbReference>
<sequence>MASDSENNMADMFGDDAEATGAIATSTSPPPDQNEDDDDDVVTGRRTTGGAGAAASDDELNDDEPPLDDEDDLFGDGGDDDELEQAPAERTLDDEELDSGDDMGREDRVKSTAAEEFEAMELQIAEASLPRHAVPEPSDNELYLMKVPRFLAVDPKTFVLEKWQPPTTDHHSKREPSSTFSPFKTAQTTIRWRHSPSNPTQLQSNARILRWSDGSLTLQLGSDPTQQYELDGKPLAPPQINPTKPTPTSIRDMKNRGATTYDPSKDSHTYLCTPNQREQLVRITNKVTAGLSVLPSKSTTDDSLERLQESLAAAAKARSGAGGSVAIFSLTEDPEKKKREAEATERERERHAKLEERQRERQRMRNDRGFGRSGFARSSGYGGSRYGQSSAYDDEDRGARGAKQRRPRREEYSDEEEDAGPRSRFREDEYDEDDDFLAGSDEEPETYEDEEDIDDRLEAQQRRERRGSPKRAHADEDDDDEDEVIAASSRKRRRVVDDDDEDEE</sequence>
<organism evidence="2 3">
    <name type="scientific">Lasiodiplodia theobromae</name>
    <dbReference type="NCBI Taxonomy" id="45133"/>
    <lineage>
        <taxon>Eukaryota</taxon>
        <taxon>Fungi</taxon>
        <taxon>Dikarya</taxon>
        <taxon>Ascomycota</taxon>
        <taxon>Pezizomycotina</taxon>
        <taxon>Dothideomycetes</taxon>
        <taxon>Dothideomycetes incertae sedis</taxon>
        <taxon>Botryosphaeriales</taxon>
        <taxon>Botryosphaeriaceae</taxon>
        <taxon>Lasiodiplodia</taxon>
    </lineage>
</organism>
<feature type="region of interest" description="Disordered" evidence="1">
    <location>
        <begin position="1"/>
        <end position="119"/>
    </location>
</feature>
<dbReference type="PANTHER" id="PTHR23146">
    <property type="entry name" value="LEO1 PROTEIN"/>
    <property type="match status" value="1"/>
</dbReference>
<dbReference type="PANTHER" id="PTHR23146:SF0">
    <property type="entry name" value="RNA POLYMERASE-ASSOCIATED PROTEIN LEO1"/>
    <property type="match status" value="1"/>
</dbReference>
<feature type="region of interest" description="Disordered" evidence="1">
    <location>
        <begin position="164"/>
        <end position="186"/>
    </location>
</feature>
<proteinExistence type="predicted"/>